<keyword evidence="3" id="KW-1185">Reference proteome</keyword>
<protein>
    <submittedName>
        <fullName evidence="2">Uncharacterized protein</fullName>
    </submittedName>
</protein>
<evidence type="ECO:0000313" key="2">
    <source>
        <dbReference type="EMBL" id="KAB8068687.1"/>
    </source>
</evidence>
<dbReference type="OrthoDB" id="3437351at2759"/>
<accession>A0A5N5WLW2</accession>
<evidence type="ECO:0000256" key="1">
    <source>
        <dbReference type="SAM" id="MobiDB-lite"/>
    </source>
</evidence>
<organism evidence="2 3">
    <name type="scientific">Aspergillus leporis</name>
    <dbReference type="NCBI Taxonomy" id="41062"/>
    <lineage>
        <taxon>Eukaryota</taxon>
        <taxon>Fungi</taxon>
        <taxon>Dikarya</taxon>
        <taxon>Ascomycota</taxon>
        <taxon>Pezizomycotina</taxon>
        <taxon>Eurotiomycetes</taxon>
        <taxon>Eurotiomycetidae</taxon>
        <taxon>Eurotiales</taxon>
        <taxon>Aspergillaceae</taxon>
        <taxon>Aspergillus</taxon>
        <taxon>Aspergillus subgen. Circumdati</taxon>
    </lineage>
</organism>
<name>A0A5N5WLW2_9EURO</name>
<dbReference type="AlphaFoldDB" id="A0A5N5WLW2"/>
<gene>
    <name evidence="2" type="ORF">BDV29DRAFT_184064</name>
</gene>
<sequence>MTHPETITASERAEPSNTGTVFEPSWTLAPLPVAQAVPEKATRLSGKTLVDDRRSWQSDDSAVGGQSANHKKWVRQKIIEGGFAFISVIAHVFVLDDCLSQRSSLTQREARINNTRCDRSCLDSGLSRTGWSLL</sequence>
<dbReference type="EMBL" id="ML732378">
    <property type="protein sequence ID" value="KAB8068687.1"/>
    <property type="molecule type" value="Genomic_DNA"/>
</dbReference>
<proteinExistence type="predicted"/>
<dbReference type="Proteomes" id="UP000326565">
    <property type="component" value="Unassembled WGS sequence"/>
</dbReference>
<feature type="region of interest" description="Disordered" evidence="1">
    <location>
        <begin position="1"/>
        <end position="22"/>
    </location>
</feature>
<reference evidence="2 3" key="1">
    <citation type="submission" date="2019-04" db="EMBL/GenBank/DDBJ databases">
        <title>Friends and foes A comparative genomics study of 23 Aspergillus species from section Flavi.</title>
        <authorList>
            <consortium name="DOE Joint Genome Institute"/>
            <person name="Kjaerbolling I."/>
            <person name="Vesth T."/>
            <person name="Frisvad J.C."/>
            <person name="Nybo J.L."/>
            <person name="Theobald S."/>
            <person name="Kildgaard S."/>
            <person name="Isbrandt T."/>
            <person name="Kuo A."/>
            <person name="Sato A."/>
            <person name="Lyhne E.K."/>
            <person name="Kogle M.E."/>
            <person name="Wiebenga A."/>
            <person name="Kun R.S."/>
            <person name="Lubbers R.J."/>
            <person name="Makela M.R."/>
            <person name="Barry K."/>
            <person name="Chovatia M."/>
            <person name="Clum A."/>
            <person name="Daum C."/>
            <person name="Haridas S."/>
            <person name="He G."/>
            <person name="LaButti K."/>
            <person name="Lipzen A."/>
            <person name="Mondo S."/>
            <person name="Riley R."/>
            <person name="Salamov A."/>
            <person name="Simmons B.A."/>
            <person name="Magnuson J.K."/>
            <person name="Henrissat B."/>
            <person name="Mortensen U.H."/>
            <person name="Larsen T.O."/>
            <person name="Devries R.P."/>
            <person name="Grigoriev I.V."/>
            <person name="Machida M."/>
            <person name="Baker S.E."/>
            <person name="Andersen M.R."/>
        </authorList>
    </citation>
    <scope>NUCLEOTIDE SEQUENCE [LARGE SCALE GENOMIC DNA]</scope>
    <source>
        <strain evidence="2 3">CBS 151.66</strain>
    </source>
</reference>
<evidence type="ECO:0000313" key="3">
    <source>
        <dbReference type="Proteomes" id="UP000326565"/>
    </source>
</evidence>
<feature type="compositionally biased region" description="Polar residues" evidence="1">
    <location>
        <begin position="1"/>
        <end position="20"/>
    </location>
</feature>